<evidence type="ECO:0000256" key="1">
    <source>
        <dbReference type="SAM" id="Phobius"/>
    </source>
</evidence>
<dbReference type="EMBL" id="JACJUD010000001">
    <property type="protein sequence ID" value="MBB2494340.1"/>
    <property type="molecule type" value="Genomic_DNA"/>
</dbReference>
<gene>
    <name evidence="2" type="ORF">H3H51_04855</name>
</gene>
<reference evidence="2 3" key="1">
    <citation type="submission" date="2020-08" db="EMBL/GenBank/DDBJ databases">
        <authorList>
            <person name="Kim C.M."/>
        </authorList>
    </citation>
    <scope>NUCLEOTIDE SEQUENCE [LARGE SCALE GENOMIC DNA]</scope>
    <source>
        <strain evidence="2 3">UL070</strain>
    </source>
</reference>
<accession>A0A7W4Q9E6</accession>
<protein>
    <recommendedName>
        <fullName evidence="4">DUF3649 domain-containing protein</fullName>
    </recommendedName>
</protein>
<feature type="transmembrane region" description="Helical" evidence="1">
    <location>
        <begin position="48"/>
        <end position="68"/>
    </location>
</feature>
<evidence type="ECO:0008006" key="4">
    <source>
        <dbReference type="Google" id="ProtNLM"/>
    </source>
</evidence>
<keyword evidence="1" id="KW-0472">Membrane</keyword>
<organism evidence="2 3">
    <name type="scientific">Aquipseudomonas ullengensis</name>
    <dbReference type="NCBI Taxonomy" id="2759166"/>
    <lineage>
        <taxon>Bacteria</taxon>
        <taxon>Pseudomonadati</taxon>
        <taxon>Pseudomonadota</taxon>
        <taxon>Gammaproteobacteria</taxon>
        <taxon>Pseudomonadales</taxon>
        <taxon>Pseudomonadaceae</taxon>
        <taxon>Aquipseudomonas</taxon>
    </lineage>
</organism>
<dbReference type="Proteomes" id="UP000542720">
    <property type="component" value="Unassembled WGS sequence"/>
</dbReference>
<feature type="transmembrane region" description="Helical" evidence="1">
    <location>
        <begin position="75"/>
        <end position="94"/>
    </location>
</feature>
<keyword evidence="1" id="KW-0812">Transmembrane</keyword>
<feature type="transmembrane region" description="Helical" evidence="1">
    <location>
        <begin position="20"/>
        <end position="42"/>
    </location>
</feature>
<keyword evidence="3" id="KW-1185">Reference proteome</keyword>
<evidence type="ECO:0000313" key="3">
    <source>
        <dbReference type="Proteomes" id="UP000542720"/>
    </source>
</evidence>
<keyword evidence="1" id="KW-1133">Transmembrane helix</keyword>
<comment type="caution">
    <text evidence="2">The sequence shown here is derived from an EMBL/GenBank/DDBJ whole genome shotgun (WGS) entry which is preliminary data.</text>
</comment>
<dbReference type="AlphaFoldDB" id="A0A7W4Q9E6"/>
<sequence>MKPTSSSPGRVRVLLSRSAAAILGGYALTSAVVIFLGAVLPLPKSQAILAASLASFAVYTAAIVWVFAVQDNRRAWLGLLLPAVVLAVLGWWLGRGMV</sequence>
<evidence type="ECO:0000313" key="2">
    <source>
        <dbReference type="EMBL" id="MBB2494340.1"/>
    </source>
</evidence>
<dbReference type="RefSeq" id="WP_183087874.1">
    <property type="nucleotide sequence ID" value="NZ_JACJUD010000001.1"/>
</dbReference>
<proteinExistence type="predicted"/>
<name>A0A7W4Q9E6_9GAMM</name>